<proteinExistence type="predicted"/>
<sequence>MLFVVFFILFFIGTIANESDYQINDELDDFEDIEFELMDVSDDIEDDNEYEEEEEFDLGNDAKSAEALVVDVERTLAKMSSFPYSDEFM</sequence>
<keyword evidence="1" id="KW-0732">Signal</keyword>
<name>A0ABQ0D8B1_9EUKA</name>
<evidence type="ECO:0000313" key="2">
    <source>
        <dbReference type="EMBL" id="GAB1219101.1"/>
    </source>
</evidence>
<feature type="signal peptide" evidence="1">
    <location>
        <begin position="1"/>
        <end position="16"/>
    </location>
</feature>
<dbReference type="Proteomes" id="UP001628156">
    <property type="component" value="Unassembled WGS sequence"/>
</dbReference>
<evidence type="ECO:0000313" key="3">
    <source>
        <dbReference type="Proteomes" id="UP001628156"/>
    </source>
</evidence>
<comment type="caution">
    <text evidence="2">The sequence shown here is derived from an EMBL/GenBank/DDBJ whole genome shotgun (WGS) entry which is preliminary data.</text>
</comment>
<keyword evidence="3" id="KW-1185">Reference proteome</keyword>
<gene>
    <name evidence="2" type="ORF">ENUP19_0013G0032</name>
</gene>
<feature type="chain" id="PRO_5046656330" evidence="1">
    <location>
        <begin position="17"/>
        <end position="89"/>
    </location>
</feature>
<accession>A0ABQ0D8B1</accession>
<organism evidence="2 3">
    <name type="scientific">Entamoeba nuttalli</name>
    <dbReference type="NCBI Taxonomy" id="412467"/>
    <lineage>
        <taxon>Eukaryota</taxon>
        <taxon>Amoebozoa</taxon>
        <taxon>Evosea</taxon>
        <taxon>Archamoebae</taxon>
        <taxon>Mastigamoebida</taxon>
        <taxon>Entamoebidae</taxon>
        <taxon>Entamoeba</taxon>
    </lineage>
</organism>
<evidence type="ECO:0000256" key="1">
    <source>
        <dbReference type="SAM" id="SignalP"/>
    </source>
</evidence>
<reference evidence="2 3" key="1">
    <citation type="journal article" date="2019" name="PLoS Negl. Trop. Dis.">
        <title>Whole genome sequencing of Entamoeba nuttalli reveals mammalian host-related molecular signatures and a novel octapeptide-repeat surface protein.</title>
        <authorList>
            <person name="Tanaka M."/>
            <person name="Makiuchi T."/>
            <person name="Komiyama T."/>
            <person name="Shiina T."/>
            <person name="Osaki K."/>
            <person name="Tachibana H."/>
        </authorList>
    </citation>
    <scope>NUCLEOTIDE SEQUENCE [LARGE SCALE GENOMIC DNA]</scope>
    <source>
        <strain evidence="2 3">P19-061405</strain>
    </source>
</reference>
<protein>
    <submittedName>
        <fullName evidence="2">Uncharacterized protein</fullName>
    </submittedName>
</protein>
<dbReference type="EMBL" id="BAAFRS010000013">
    <property type="protein sequence ID" value="GAB1219101.1"/>
    <property type="molecule type" value="Genomic_DNA"/>
</dbReference>